<dbReference type="EMBL" id="JAWQEG010006142">
    <property type="protein sequence ID" value="KAK3855642.1"/>
    <property type="molecule type" value="Genomic_DNA"/>
</dbReference>
<evidence type="ECO:0000313" key="3">
    <source>
        <dbReference type="EMBL" id="KAK3855642.1"/>
    </source>
</evidence>
<evidence type="ECO:0000256" key="1">
    <source>
        <dbReference type="ARBA" id="ARBA00023125"/>
    </source>
</evidence>
<dbReference type="SUPFAM" id="SSF50249">
    <property type="entry name" value="Nucleic acid-binding proteins"/>
    <property type="match status" value="1"/>
</dbReference>
<evidence type="ECO:0008006" key="5">
    <source>
        <dbReference type="Google" id="ProtNLM"/>
    </source>
</evidence>
<dbReference type="InterPro" id="IPR000424">
    <property type="entry name" value="Primosome_PriB/ssb"/>
</dbReference>
<keyword evidence="1 2" id="KW-0238">DNA-binding</keyword>
<dbReference type="InterPro" id="IPR011344">
    <property type="entry name" value="ssDNA-bd"/>
</dbReference>
<dbReference type="GO" id="GO:0006264">
    <property type="term" value="P:mitochondrial DNA replication"/>
    <property type="evidence" value="ECO:0007669"/>
    <property type="project" value="TreeGrafter"/>
</dbReference>
<dbReference type="NCBIfam" id="TIGR00621">
    <property type="entry name" value="ssb"/>
    <property type="match status" value="1"/>
</dbReference>
<evidence type="ECO:0000313" key="4">
    <source>
        <dbReference type="Proteomes" id="UP001286313"/>
    </source>
</evidence>
<dbReference type="Pfam" id="PF00436">
    <property type="entry name" value="SSB"/>
    <property type="match status" value="1"/>
</dbReference>
<name>A0AAE1EKH7_PETCI</name>
<dbReference type="Gene3D" id="2.40.50.140">
    <property type="entry name" value="Nucleic acid-binding proteins"/>
    <property type="match status" value="1"/>
</dbReference>
<gene>
    <name evidence="3" type="ORF">Pcinc_037963</name>
</gene>
<dbReference type="PANTHER" id="PTHR10302:SF0">
    <property type="entry name" value="SINGLE-STRANDED DNA-BINDING PROTEIN, MITOCHONDRIAL"/>
    <property type="match status" value="1"/>
</dbReference>
<proteinExistence type="predicted"/>
<dbReference type="Proteomes" id="UP001286313">
    <property type="component" value="Unassembled WGS sequence"/>
</dbReference>
<dbReference type="AlphaFoldDB" id="A0AAE1EKH7"/>
<dbReference type="GO" id="GO:0042645">
    <property type="term" value="C:mitochondrial nucleoid"/>
    <property type="evidence" value="ECO:0007669"/>
    <property type="project" value="TreeGrafter"/>
</dbReference>
<dbReference type="PROSITE" id="PS50935">
    <property type="entry name" value="SSB"/>
    <property type="match status" value="1"/>
</dbReference>
<dbReference type="CDD" id="cd04496">
    <property type="entry name" value="SSB_OBF"/>
    <property type="match status" value="1"/>
</dbReference>
<dbReference type="InterPro" id="IPR012340">
    <property type="entry name" value="NA-bd_OB-fold"/>
</dbReference>
<evidence type="ECO:0000256" key="2">
    <source>
        <dbReference type="PROSITE-ProRule" id="PRU00252"/>
    </source>
</evidence>
<dbReference type="GO" id="GO:0003697">
    <property type="term" value="F:single-stranded DNA binding"/>
    <property type="evidence" value="ECO:0007669"/>
    <property type="project" value="InterPro"/>
</dbReference>
<accession>A0AAE1EKH7</accession>
<organism evidence="3 4">
    <name type="scientific">Petrolisthes cinctipes</name>
    <name type="common">Flat porcelain crab</name>
    <dbReference type="NCBI Taxonomy" id="88211"/>
    <lineage>
        <taxon>Eukaryota</taxon>
        <taxon>Metazoa</taxon>
        <taxon>Ecdysozoa</taxon>
        <taxon>Arthropoda</taxon>
        <taxon>Crustacea</taxon>
        <taxon>Multicrustacea</taxon>
        <taxon>Malacostraca</taxon>
        <taxon>Eumalacostraca</taxon>
        <taxon>Eucarida</taxon>
        <taxon>Decapoda</taxon>
        <taxon>Pleocyemata</taxon>
        <taxon>Anomura</taxon>
        <taxon>Galatheoidea</taxon>
        <taxon>Porcellanidae</taxon>
        <taxon>Petrolisthes</taxon>
    </lineage>
</organism>
<comment type="caution">
    <text evidence="3">The sequence shown here is derived from an EMBL/GenBank/DDBJ whole genome shotgun (WGS) entry which is preliminary data.</text>
</comment>
<sequence>MMTNYVQGLGRLVQQVWCRQPVLASGMPIHTAATRLCNANEDYLTHQVERLEKTLNQVMLLGRVGGPPEKRGSEEHPVVTFSLATHTNYRKGGDLIQQTEWHRIAVFKPYLRESVYRYMRRGQRVMVHGRIGYLERRDEETNQLVMKTATIIANDVIFFNKSDEQTYNTNTSE</sequence>
<protein>
    <recommendedName>
        <fullName evidence="5">Single-stranded DNA-binding protein, mitochondrial</fullName>
    </recommendedName>
</protein>
<reference evidence="3" key="1">
    <citation type="submission" date="2023-10" db="EMBL/GenBank/DDBJ databases">
        <title>Genome assemblies of two species of porcelain crab, Petrolisthes cinctipes and Petrolisthes manimaculis (Anomura: Porcellanidae).</title>
        <authorList>
            <person name="Angst P."/>
        </authorList>
    </citation>
    <scope>NUCLEOTIDE SEQUENCE</scope>
    <source>
        <strain evidence="3">PB745_01</strain>
        <tissue evidence="3">Gill</tissue>
    </source>
</reference>
<dbReference type="PANTHER" id="PTHR10302">
    <property type="entry name" value="SINGLE-STRANDED DNA-BINDING PROTEIN"/>
    <property type="match status" value="1"/>
</dbReference>
<keyword evidence="4" id="KW-1185">Reference proteome</keyword>